<gene>
    <name evidence="2" type="ORF">Lbru_1339</name>
</gene>
<dbReference type="Proteomes" id="UP000054742">
    <property type="component" value="Unassembled WGS sequence"/>
</dbReference>
<dbReference type="EMBL" id="LNXV01000009">
    <property type="protein sequence ID" value="KTC84471.1"/>
    <property type="molecule type" value="Genomic_DNA"/>
</dbReference>
<reference evidence="2 3" key="1">
    <citation type="submission" date="2015-11" db="EMBL/GenBank/DDBJ databases">
        <title>Genomic analysis of 38 Legionella species identifies large and diverse effector repertoires.</title>
        <authorList>
            <person name="Burstein D."/>
            <person name="Amaro F."/>
            <person name="Zusman T."/>
            <person name="Lifshitz Z."/>
            <person name="Cohen O."/>
            <person name="Gilbert J.A."/>
            <person name="Pupko T."/>
            <person name="Shuman H.A."/>
            <person name="Segal G."/>
        </authorList>
    </citation>
    <scope>NUCLEOTIDE SEQUENCE [LARGE SCALE GENOMIC DNA]</scope>
    <source>
        <strain evidence="2 3">ATCC 43878</strain>
    </source>
</reference>
<accession>A0A0W0SM30</accession>
<organism evidence="2 3">
    <name type="scientific">Legionella brunensis</name>
    <dbReference type="NCBI Taxonomy" id="29422"/>
    <lineage>
        <taxon>Bacteria</taxon>
        <taxon>Pseudomonadati</taxon>
        <taxon>Pseudomonadota</taxon>
        <taxon>Gammaproteobacteria</taxon>
        <taxon>Legionellales</taxon>
        <taxon>Legionellaceae</taxon>
        <taxon>Legionella</taxon>
    </lineage>
</organism>
<dbReference type="RefSeq" id="WP_058441422.1">
    <property type="nucleotide sequence ID" value="NZ_CAAAHU010000023.1"/>
</dbReference>
<feature type="coiled-coil region" evidence="1">
    <location>
        <begin position="322"/>
        <end position="353"/>
    </location>
</feature>
<dbReference type="OrthoDB" id="5638610at2"/>
<dbReference type="AlphaFoldDB" id="A0A0W0SM30"/>
<keyword evidence="1" id="KW-0175">Coiled coil</keyword>
<name>A0A0W0SM30_9GAMM</name>
<protein>
    <submittedName>
        <fullName evidence="2">Uncharacterized protein</fullName>
    </submittedName>
</protein>
<keyword evidence="3" id="KW-1185">Reference proteome</keyword>
<dbReference type="PATRIC" id="fig|29422.6.peg.1416"/>
<sequence length="412" mass="47728">MISMTTYWQLFKDCIDNLPASPESTEYTKQLTTANTLIDIGLGIEKLGITEIKEVVNKLHEKAKLFGHHVLFNANGKDYTFYLPKINNIESLIFAIIYYQHLKNYNNVSYQGSITWFRQIVINGVNEKKVTTKFQAMALLTEIKNYCKSQKITLDESQLLRKSNETAKDYIIRVTELFHITSDDAIDSNQTSESIIADETVNLESSLLELKKKKNALDTKIDSFSKKLIELHQATQRYLSFNNEWRNTSRIMQLYYWVLSWFHQIPLIQNLKEANEQCVKAEQALNEEIALYESVETYHIELKRQQQETIMEHEHIQEKLSQIKLEQSILQYKQQLQQQQEELKGENTSAVVQTCSEDETTSLEVNENVDTSVSVSEFSYYNFFKENLPSRQTMQAAAVAALAIVTQQLVTP</sequence>
<comment type="caution">
    <text evidence="2">The sequence shown here is derived from an EMBL/GenBank/DDBJ whole genome shotgun (WGS) entry which is preliminary data.</text>
</comment>
<evidence type="ECO:0000256" key="1">
    <source>
        <dbReference type="SAM" id="Coils"/>
    </source>
</evidence>
<proteinExistence type="predicted"/>
<evidence type="ECO:0000313" key="2">
    <source>
        <dbReference type="EMBL" id="KTC84471.1"/>
    </source>
</evidence>
<evidence type="ECO:0000313" key="3">
    <source>
        <dbReference type="Proteomes" id="UP000054742"/>
    </source>
</evidence>